<keyword evidence="6" id="KW-1133">Transmembrane helix</keyword>
<dbReference type="Proteomes" id="UP000325161">
    <property type="component" value="Chromosome"/>
</dbReference>
<evidence type="ECO:0000256" key="3">
    <source>
        <dbReference type="ARBA" id="ARBA00023224"/>
    </source>
</evidence>
<evidence type="ECO:0000256" key="2">
    <source>
        <dbReference type="ARBA" id="ARBA00022519"/>
    </source>
</evidence>
<dbReference type="EMBL" id="CP043046">
    <property type="protein sequence ID" value="QEI09038.1"/>
    <property type="molecule type" value="Genomic_DNA"/>
</dbReference>
<evidence type="ECO:0000256" key="6">
    <source>
        <dbReference type="SAM" id="Phobius"/>
    </source>
</evidence>
<sequence>MDSQSAPLLRELTAEIHAYLNEARTRAMAQVATAEADYQHQRKLFIGICIAVAMFAAALGTLIVRGLGRALGAEPQLLSTAAQRVADGDLRDVADADAGAPGSVQASLVMMRGNLATLIGQVGRSVRVMARSGQALSSSSEQINAATLSSKQELDRVAIAMARMAESVQDVARNSGEAARAVSAADEQAQSGVRLADRAVEGMQRLSADVAQAADAMTRLQSDSENIGMVLDVIREVAGRINLLSLNAAIEAARAGDAGNGFTIVAEEVRRLAQRTQEATQEIGGLIGDLQRTADNATRQMLGCANTTDGTTQDVHEAVQAVHALTTTVGEIRRMNQQIATAADAQNTVADEIGKSVQAVLESAGRSASAARQTASAGAELASQGSELQMQIGRFQV</sequence>
<evidence type="ECO:0000256" key="5">
    <source>
        <dbReference type="PROSITE-ProRule" id="PRU00284"/>
    </source>
</evidence>
<dbReference type="SUPFAM" id="SSF58104">
    <property type="entry name" value="Methyl-accepting chemotaxis protein (MCP) signaling domain"/>
    <property type="match status" value="1"/>
</dbReference>
<protein>
    <submittedName>
        <fullName evidence="9">Methyl-accepting chemotaxis protein</fullName>
    </submittedName>
</protein>
<dbReference type="FunFam" id="1.10.287.950:FF:000001">
    <property type="entry name" value="Methyl-accepting chemotaxis sensory transducer"/>
    <property type="match status" value="1"/>
</dbReference>
<evidence type="ECO:0000256" key="1">
    <source>
        <dbReference type="ARBA" id="ARBA00004429"/>
    </source>
</evidence>
<feature type="domain" description="Methyl-accepting transducer" evidence="7">
    <location>
        <begin position="125"/>
        <end position="361"/>
    </location>
</feature>
<keyword evidence="2" id="KW-1003">Cell membrane</keyword>
<organism evidence="9 10">
    <name type="scientific">Pigmentiphaga aceris</name>
    <dbReference type="NCBI Taxonomy" id="1940612"/>
    <lineage>
        <taxon>Bacteria</taxon>
        <taxon>Pseudomonadati</taxon>
        <taxon>Pseudomonadota</taxon>
        <taxon>Betaproteobacteria</taxon>
        <taxon>Burkholderiales</taxon>
        <taxon>Alcaligenaceae</taxon>
        <taxon>Pigmentiphaga</taxon>
    </lineage>
</organism>
<dbReference type="Pfam" id="PF00015">
    <property type="entry name" value="MCPsignal"/>
    <property type="match status" value="1"/>
</dbReference>
<dbReference type="PANTHER" id="PTHR32089">
    <property type="entry name" value="METHYL-ACCEPTING CHEMOTAXIS PROTEIN MCPB"/>
    <property type="match status" value="1"/>
</dbReference>
<evidence type="ECO:0000259" key="7">
    <source>
        <dbReference type="PROSITE" id="PS50111"/>
    </source>
</evidence>
<dbReference type="GO" id="GO:0006935">
    <property type="term" value="P:chemotaxis"/>
    <property type="evidence" value="ECO:0007669"/>
    <property type="project" value="UniProtKB-ARBA"/>
</dbReference>
<gene>
    <name evidence="9" type="ORF">FXN63_00405</name>
</gene>
<dbReference type="PROSITE" id="PS50111">
    <property type="entry name" value="CHEMOTAXIS_TRANSDUC_2"/>
    <property type="match status" value="1"/>
</dbReference>
<dbReference type="InterPro" id="IPR000727">
    <property type="entry name" value="T_SNARE_dom"/>
</dbReference>
<dbReference type="InterPro" id="IPR004089">
    <property type="entry name" value="MCPsignal_dom"/>
</dbReference>
<evidence type="ECO:0000259" key="8">
    <source>
        <dbReference type="PROSITE" id="PS50192"/>
    </source>
</evidence>
<dbReference type="Gene3D" id="1.10.287.950">
    <property type="entry name" value="Methyl-accepting chemotaxis protein"/>
    <property type="match status" value="1"/>
</dbReference>
<dbReference type="AlphaFoldDB" id="A0A5C0B2P4"/>
<evidence type="ECO:0000256" key="4">
    <source>
        <dbReference type="ARBA" id="ARBA00029447"/>
    </source>
</evidence>
<reference evidence="9 10" key="1">
    <citation type="submission" date="2019-08" db="EMBL/GenBank/DDBJ databases">
        <title>Amphibian skin-associated Pigmentiphaga: genome sequence and occurrence across geography and hosts.</title>
        <authorList>
            <person name="Bletz M.C."/>
            <person name="Bunk B."/>
            <person name="Sproeer C."/>
            <person name="Biwer P."/>
            <person name="Reiter S."/>
            <person name="Rabemananjara F.C.E."/>
            <person name="Schulz S."/>
            <person name="Overmann J."/>
            <person name="Vences M."/>
        </authorList>
    </citation>
    <scope>NUCLEOTIDE SEQUENCE [LARGE SCALE GENOMIC DNA]</scope>
    <source>
        <strain evidence="9 10">Mada1488</strain>
    </source>
</reference>
<feature type="transmembrane region" description="Helical" evidence="6">
    <location>
        <begin position="44"/>
        <end position="64"/>
    </location>
</feature>
<proteinExistence type="inferred from homology"/>
<dbReference type="GO" id="GO:0007165">
    <property type="term" value="P:signal transduction"/>
    <property type="evidence" value="ECO:0007669"/>
    <property type="project" value="UniProtKB-KW"/>
</dbReference>
<keyword evidence="3 5" id="KW-0807">Transducer</keyword>
<name>A0A5C0B2P4_9BURK</name>
<feature type="domain" description="T-SNARE coiled-coil homology" evidence="8">
    <location>
        <begin position="312"/>
        <end position="374"/>
    </location>
</feature>
<keyword evidence="2" id="KW-0997">Cell inner membrane</keyword>
<dbReference type="OrthoDB" id="9806477at2"/>
<keyword evidence="6" id="KW-0472">Membrane</keyword>
<keyword evidence="10" id="KW-1185">Reference proteome</keyword>
<comment type="subcellular location">
    <subcellularLocation>
        <location evidence="1">Cell inner membrane</location>
        <topology evidence="1">Multi-pass membrane protein</topology>
    </subcellularLocation>
</comment>
<dbReference type="SMART" id="SM00283">
    <property type="entry name" value="MA"/>
    <property type="match status" value="1"/>
</dbReference>
<dbReference type="PANTHER" id="PTHR32089:SF120">
    <property type="entry name" value="METHYL-ACCEPTING CHEMOTAXIS PROTEIN TLPQ"/>
    <property type="match status" value="1"/>
</dbReference>
<comment type="similarity">
    <text evidence="4">Belongs to the methyl-accepting chemotaxis (MCP) protein family.</text>
</comment>
<evidence type="ECO:0000313" key="9">
    <source>
        <dbReference type="EMBL" id="QEI09038.1"/>
    </source>
</evidence>
<dbReference type="PROSITE" id="PS50192">
    <property type="entry name" value="T_SNARE"/>
    <property type="match status" value="1"/>
</dbReference>
<dbReference type="KEGG" id="pacr:FXN63_00405"/>
<accession>A0A5C0B2P4</accession>
<dbReference type="GO" id="GO:0005886">
    <property type="term" value="C:plasma membrane"/>
    <property type="evidence" value="ECO:0007669"/>
    <property type="project" value="UniProtKB-SubCell"/>
</dbReference>
<evidence type="ECO:0000313" key="10">
    <source>
        <dbReference type="Proteomes" id="UP000325161"/>
    </source>
</evidence>
<keyword evidence="6" id="KW-0812">Transmembrane</keyword>